<evidence type="ECO:0000256" key="6">
    <source>
        <dbReference type="SAM" id="MobiDB-lite"/>
    </source>
</evidence>
<feature type="region of interest" description="Disordered" evidence="6">
    <location>
        <begin position="997"/>
        <end position="1033"/>
    </location>
</feature>
<evidence type="ECO:0000256" key="7">
    <source>
        <dbReference type="SAM" id="Phobius"/>
    </source>
</evidence>
<keyword evidence="2" id="KW-1003">Cell membrane</keyword>
<dbReference type="InterPro" id="IPR029787">
    <property type="entry name" value="Nucleotide_cyclase"/>
</dbReference>
<dbReference type="InterPro" id="IPR007895">
    <property type="entry name" value="MASE1"/>
</dbReference>
<evidence type="ECO:0000313" key="13">
    <source>
        <dbReference type="Proteomes" id="UP001365405"/>
    </source>
</evidence>
<evidence type="ECO:0000256" key="3">
    <source>
        <dbReference type="ARBA" id="ARBA00022692"/>
    </source>
</evidence>
<dbReference type="EMBL" id="JBBUTH010000004">
    <property type="protein sequence ID" value="MEK8050616.1"/>
    <property type="molecule type" value="Genomic_DNA"/>
</dbReference>
<keyword evidence="13" id="KW-1185">Reference proteome</keyword>
<dbReference type="CDD" id="cd01949">
    <property type="entry name" value="GGDEF"/>
    <property type="match status" value="1"/>
</dbReference>
<evidence type="ECO:0000256" key="1">
    <source>
        <dbReference type="ARBA" id="ARBA00004651"/>
    </source>
</evidence>
<gene>
    <name evidence="12" type="ORF">AACH10_10230</name>
</gene>
<dbReference type="SMART" id="SM00267">
    <property type="entry name" value="GGDEF"/>
    <property type="match status" value="1"/>
</dbReference>
<evidence type="ECO:0000313" key="12">
    <source>
        <dbReference type="EMBL" id="MEK8050616.1"/>
    </source>
</evidence>
<dbReference type="Pfam" id="PF08448">
    <property type="entry name" value="PAS_4"/>
    <property type="match status" value="1"/>
</dbReference>
<feature type="transmembrane region" description="Helical" evidence="7">
    <location>
        <begin position="159"/>
        <end position="181"/>
    </location>
</feature>
<reference evidence="12 13" key="1">
    <citation type="submission" date="2024-04" db="EMBL/GenBank/DDBJ databases">
        <title>Novel species of the genus Ideonella isolated from streams.</title>
        <authorList>
            <person name="Lu H."/>
        </authorList>
    </citation>
    <scope>NUCLEOTIDE SEQUENCE [LARGE SCALE GENOMIC DNA]</scope>
    <source>
        <strain evidence="12 13">DXS22W</strain>
    </source>
</reference>
<dbReference type="SMART" id="SM00052">
    <property type="entry name" value="EAL"/>
    <property type="match status" value="1"/>
</dbReference>
<protein>
    <submittedName>
        <fullName evidence="12">EAL domain-containing protein</fullName>
    </submittedName>
</protein>
<evidence type="ECO:0000256" key="4">
    <source>
        <dbReference type="ARBA" id="ARBA00022989"/>
    </source>
</evidence>
<dbReference type="SUPFAM" id="SSF141868">
    <property type="entry name" value="EAL domain-like"/>
    <property type="match status" value="1"/>
</dbReference>
<dbReference type="InterPro" id="IPR035965">
    <property type="entry name" value="PAS-like_dom_sf"/>
</dbReference>
<dbReference type="Gene3D" id="3.20.20.450">
    <property type="entry name" value="EAL domain"/>
    <property type="match status" value="1"/>
</dbReference>
<dbReference type="PANTHER" id="PTHR44757:SF2">
    <property type="entry name" value="BIOFILM ARCHITECTURE MAINTENANCE PROTEIN MBAA"/>
    <property type="match status" value="1"/>
</dbReference>
<dbReference type="InterPro" id="IPR001610">
    <property type="entry name" value="PAC"/>
</dbReference>
<organism evidence="12 13">
    <name type="scientific">Pseudaquabacterium inlustre</name>
    <dbReference type="NCBI Taxonomy" id="2984192"/>
    <lineage>
        <taxon>Bacteria</taxon>
        <taxon>Pseudomonadati</taxon>
        <taxon>Pseudomonadota</taxon>
        <taxon>Betaproteobacteria</taxon>
        <taxon>Burkholderiales</taxon>
        <taxon>Sphaerotilaceae</taxon>
        <taxon>Pseudaquabacterium</taxon>
    </lineage>
</organism>
<sequence length="1033" mass="110912">MTADAPDAPSTPARLTGGALRSLLVLLAMLLAGRFGLELAGPSAFISAFWPSAGLALAVLVRLGQAQLPALVLGAAMVNVWAGAPWWLALLMAMGNTGGPWLAARWLQRNGFNPRLEQRRDLALLVLAGVFGSAVVSSANGTAWLAATGRLPMLELPRAALTWWAGDALGLLVAGVPLLTASRRSFAVPLAPGRRAGTLTLVLASLGLGAAALFMPHRLAPVGSVLLLAPPVLLCWLAMRNGLGPASAALLLLALGFLGGTGAGLGPFALLPPVQAQLVIWVVLAAMAALVLLPHVQLGELARLEERWQLALDGSDLGVADWNLRTGASFSSPRWRALMADPDGGQTATLERWLSQVHAEDRDALKSALAAVDTPAGAGLRREARVRVRDGWCWFDVHVIVAERDAAGEPLRVIASLADIGARRSAEEREHLSSNVFMHLHEGLVVCDADLRVLDANPTYHRITGIPREELIGTVPSLLRPGAADVLNRPQQASLWSALRSHGHWVGEVVERRRNGEPCALHVTVSSVHAPDGALRYHVMVVTDVTEQRLQRERLERQAHFDELTRLPNRARLTQLLGEAMAATERDGYLLVVCYLDVDHFKAINERHGHEAGDLLLAELAKRMRSALRARGTTWSDTAARLGGDEFVLLLRASTVDEARAAVERVLRLVAQPMVLASGALPEAVTASVGATIYPLDASDADTLLRHADHAMYGVKQSGRNGYLFFDPEHSRRAEERATAIGRVQEALDRGELVLYYQPKVDLRRGVVLGAEALLRWNHPERGVVPPAQFLPLIERTGLSARVGDWVLAQALDQVEVWQRQGLDLSVSVNISARHLQEPDFAQRLSELLARHERPLGPKLELEVLESEALGDINLTSSLLARCATLGVRWALDDFGTAYSTFTNLKRLPVQVLKIDRSFVQHMLADAQDRAIVEGVIALARAFECVVVAEGVETPAQARMLLDMGCDVGQGAGIAYPMPAAEVAPWVREWRGLFALSATPTPPAPSPTAASPALPGTGTDATDPGPPSSAGAE</sequence>
<dbReference type="PROSITE" id="PS50113">
    <property type="entry name" value="PAC"/>
    <property type="match status" value="1"/>
</dbReference>
<dbReference type="InterPro" id="IPR000700">
    <property type="entry name" value="PAS-assoc_C"/>
</dbReference>
<dbReference type="NCBIfam" id="TIGR00254">
    <property type="entry name" value="GGDEF"/>
    <property type="match status" value="1"/>
</dbReference>
<evidence type="ECO:0000259" key="8">
    <source>
        <dbReference type="PROSITE" id="PS50112"/>
    </source>
</evidence>
<evidence type="ECO:0000259" key="10">
    <source>
        <dbReference type="PROSITE" id="PS50883"/>
    </source>
</evidence>
<feature type="compositionally biased region" description="Low complexity" evidence="6">
    <location>
        <begin position="1007"/>
        <end position="1019"/>
    </location>
</feature>
<feature type="domain" description="GGDEF" evidence="11">
    <location>
        <begin position="589"/>
        <end position="728"/>
    </location>
</feature>
<dbReference type="Proteomes" id="UP001365405">
    <property type="component" value="Unassembled WGS sequence"/>
</dbReference>
<keyword evidence="4 7" id="KW-1133">Transmembrane helix</keyword>
<dbReference type="PROSITE" id="PS50883">
    <property type="entry name" value="EAL"/>
    <property type="match status" value="1"/>
</dbReference>
<dbReference type="Gene3D" id="3.30.450.20">
    <property type="entry name" value="PAS domain"/>
    <property type="match status" value="2"/>
</dbReference>
<dbReference type="PANTHER" id="PTHR44757">
    <property type="entry name" value="DIGUANYLATE CYCLASE DGCP"/>
    <property type="match status" value="1"/>
</dbReference>
<dbReference type="SUPFAM" id="SSF55785">
    <property type="entry name" value="PYP-like sensor domain (PAS domain)"/>
    <property type="match status" value="2"/>
</dbReference>
<feature type="domain" description="EAL" evidence="10">
    <location>
        <begin position="737"/>
        <end position="991"/>
    </location>
</feature>
<dbReference type="NCBIfam" id="TIGR00229">
    <property type="entry name" value="sensory_box"/>
    <property type="match status" value="1"/>
</dbReference>
<keyword evidence="5 7" id="KW-0472">Membrane</keyword>
<feature type="transmembrane region" description="Helical" evidence="7">
    <location>
        <begin position="276"/>
        <end position="293"/>
    </location>
</feature>
<dbReference type="Pfam" id="PF05231">
    <property type="entry name" value="MASE1"/>
    <property type="match status" value="1"/>
</dbReference>
<dbReference type="InterPro" id="IPR001633">
    <property type="entry name" value="EAL_dom"/>
</dbReference>
<dbReference type="InterPro" id="IPR043128">
    <property type="entry name" value="Rev_trsase/Diguanyl_cyclase"/>
</dbReference>
<dbReference type="PROSITE" id="PS50887">
    <property type="entry name" value="GGDEF"/>
    <property type="match status" value="1"/>
</dbReference>
<dbReference type="Pfam" id="PF00990">
    <property type="entry name" value="GGDEF"/>
    <property type="match status" value="1"/>
</dbReference>
<evidence type="ECO:0000256" key="2">
    <source>
        <dbReference type="ARBA" id="ARBA00022475"/>
    </source>
</evidence>
<dbReference type="CDD" id="cd01948">
    <property type="entry name" value="EAL"/>
    <property type="match status" value="1"/>
</dbReference>
<feature type="transmembrane region" description="Helical" evidence="7">
    <location>
        <begin position="193"/>
        <end position="213"/>
    </location>
</feature>
<feature type="transmembrane region" description="Helical" evidence="7">
    <location>
        <begin position="250"/>
        <end position="270"/>
    </location>
</feature>
<dbReference type="CDD" id="cd00130">
    <property type="entry name" value="PAS"/>
    <property type="match status" value="1"/>
</dbReference>
<feature type="transmembrane region" description="Helical" evidence="7">
    <location>
        <begin position="124"/>
        <end position="147"/>
    </location>
</feature>
<feature type="domain" description="PAS" evidence="8">
    <location>
        <begin position="429"/>
        <end position="473"/>
    </location>
</feature>
<dbReference type="SMART" id="SM00086">
    <property type="entry name" value="PAC"/>
    <property type="match status" value="2"/>
</dbReference>
<comment type="subcellular location">
    <subcellularLocation>
        <location evidence="1">Cell membrane</location>
        <topology evidence="1">Multi-pass membrane protein</topology>
    </subcellularLocation>
</comment>
<dbReference type="SMART" id="SM00091">
    <property type="entry name" value="PAS"/>
    <property type="match status" value="2"/>
</dbReference>
<feature type="transmembrane region" description="Helical" evidence="7">
    <location>
        <begin position="44"/>
        <end position="64"/>
    </location>
</feature>
<name>A0ABU9CFY4_9BURK</name>
<comment type="caution">
    <text evidence="12">The sequence shown here is derived from an EMBL/GenBank/DDBJ whole genome shotgun (WGS) entry which is preliminary data.</text>
</comment>
<feature type="domain" description="PAC" evidence="9">
    <location>
        <begin position="505"/>
        <end position="557"/>
    </location>
</feature>
<evidence type="ECO:0000259" key="11">
    <source>
        <dbReference type="PROSITE" id="PS50887"/>
    </source>
</evidence>
<dbReference type="InterPro" id="IPR000160">
    <property type="entry name" value="GGDEF_dom"/>
</dbReference>
<dbReference type="InterPro" id="IPR035919">
    <property type="entry name" value="EAL_sf"/>
</dbReference>
<evidence type="ECO:0000256" key="5">
    <source>
        <dbReference type="ARBA" id="ARBA00023136"/>
    </source>
</evidence>
<feature type="transmembrane region" description="Helical" evidence="7">
    <location>
        <begin position="20"/>
        <end position="37"/>
    </location>
</feature>
<accession>A0ABU9CFY4</accession>
<dbReference type="Gene3D" id="3.30.70.270">
    <property type="match status" value="1"/>
</dbReference>
<keyword evidence="3 7" id="KW-0812">Transmembrane</keyword>
<dbReference type="Pfam" id="PF00563">
    <property type="entry name" value="EAL"/>
    <property type="match status" value="1"/>
</dbReference>
<dbReference type="PROSITE" id="PS50112">
    <property type="entry name" value="PAS"/>
    <property type="match status" value="1"/>
</dbReference>
<proteinExistence type="predicted"/>
<dbReference type="InterPro" id="IPR052155">
    <property type="entry name" value="Biofilm_reg_signaling"/>
</dbReference>
<dbReference type="SUPFAM" id="SSF55073">
    <property type="entry name" value="Nucleotide cyclase"/>
    <property type="match status" value="1"/>
</dbReference>
<dbReference type="InterPro" id="IPR013656">
    <property type="entry name" value="PAS_4"/>
</dbReference>
<dbReference type="RefSeq" id="WP_341410286.1">
    <property type="nucleotide sequence ID" value="NZ_JBBUTH010000004.1"/>
</dbReference>
<dbReference type="InterPro" id="IPR000014">
    <property type="entry name" value="PAS"/>
</dbReference>
<evidence type="ECO:0000259" key="9">
    <source>
        <dbReference type="PROSITE" id="PS50113"/>
    </source>
</evidence>
<feature type="transmembrane region" description="Helical" evidence="7">
    <location>
        <begin position="84"/>
        <end position="103"/>
    </location>
</feature>